<keyword evidence="2" id="KW-1185">Reference proteome</keyword>
<organism evidence="1 2">
    <name type="scientific">Hyphomonas adhaerens MHS-3</name>
    <dbReference type="NCBI Taxonomy" id="1280949"/>
    <lineage>
        <taxon>Bacteria</taxon>
        <taxon>Pseudomonadati</taxon>
        <taxon>Pseudomonadota</taxon>
        <taxon>Alphaproteobacteria</taxon>
        <taxon>Hyphomonadales</taxon>
        <taxon>Hyphomonadaceae</taxon>
        <taxon>Hyphomonas</taxon>
    </lineage>
</organism>
<gene>
    <name evidence="1" type="ORF">HAD_05350</name>
</gene>
<dbReference type="Proteomes" id="UP000027446">
    <property type="component" value="Unassembled WGS sequence"/>
</dbReference>
<comment type="caution">
    <text evidence="1">The sequence shown here is derived from an EMBL/GenBank/DDBJ whole genome shotgun (WGS) entry which is preliminary data.</text>
</comment>
<reference evidence="1 2" key="1">
    <citation type="journal article" date="2014" name="Antonie Van Leeuwenhoek">
        <title>Hyphomonas beringensis sp. nov. and Hyphomonas chukchiensis sp. nov., isolated from surface seawater of the Bering Sea and Chukchi Sea.</title>
        <authorList>
            <person name="Li C."/>
            <person name="Lai Q."/>
            <person name="Li G."/>
            <person name="Dong C."/>
            <person name="Wang J."/>
            <person name="Liao Y."/>
            <person name="Shao Z."/>
        </authorList>
    </citation>
    <scope>NUCLEOTIDE SEQUENCE [LARGE SCALE GENOMIC DNA]</scope>
    <source>
        <strain evidence="1 2">MHS-3</strain>
    </source>
</reference>
<dbReference type="AlphaFoldDB" id="A0A069E913"/>
<proteinExistence type="predicted"/>
<sequence length="291" mass="33377">MVEVIKLDQWIAEAAEKFESLEMHIDDTNGLFSDVPESWNSLDDIPDEHIAAWARILIRELSDLGLQLGTSNHADTRRQRFREIEGVLSIVQMRLFWGEFLIHQRNEIYEGYKQIQSMISHARSRIAQAAMVGASPELGIHPSHSQHKSVSVSFRDLQRCAIGSVRLLQGSGLSRRKASENVSNLLAKYGEYVAPDTLRKDWYEIVGDEDREAETYRSYEDILLSWFGDDVVPSWRKEIDSSSTQNKVAPSFLAWALSRKNDLLIRFIPKVLKAAVEEWFSEQELWGKRGV</sequence>
<accession>A0A069E913</accession>
<dbReference type="EMBL" id="ARYH01000001">
    <property type="protein sequence ID" value="KCZ85081.1"/>
    <property type="molecule type" value="Genomic_DNA"/>
</dbReference>
<evidence type="ECO:0000313" key="1">
    <source>
        <dbReference type="EMBL" id="KCZ85081.1"/>
    </source>
</evidence>
<evidence type="ECO:0000313" key="2">
    <source>
        <dbReference type="Proteomes" id="UP000027446"/>
    </source>
</evidence>
<dbReference type="RefSeq" id="WP_035569850.1">
    <property type="nucleotide sequence ID" value="NZ_ARYH01000001.1"/>
</dbReference>
<protein>
    <submittedName>
        <fullName evidence="1">Uncharacterized protein</fullName>
    </submittedName>
</protein>
<dbReference type="STRING" id="1280949.HAD_05350"/>
<name>A0A069E913_9PROT</name>